<protein>
    <recommendedName>
        <fullName evidence="2">Transposase</fullName>
    </recommendedName>
</protein>
<name>A0A0F9S8J9_9ZZZZ</name>
<reference evidence="1" key="1">
    <citation type="journal article" date="2015" name="Nature">
        <title>Complex archaea that bridge the gap between prokaryotes and eukaryotes.</title>
        <authorList>
            <person name="Spang A."/>
            <person name="Saw J.H."/>
            <person name="Jorgensen S.L."/>
            <person name="Zaremba-Niedzwiedzka K."/>
            <person name="Martijn J."/>
            <person name="Lind A.E."/>
            <person name="van Eijk R."/>
            <person name="Schleper C."/>
            <person name="Guy L."/>
            <person name="Ettema T.J."/>
        </authorList>
    </citation>
    <scope>NUCLEOTIDE SEQUENCE</scope>
</reference>
<feature type="non-terminal residue" evidence="1">
    <location>
        <position position="35"/>
    </location>
</feature>
<comment type="caution">
    <text evidence="1">The sequence shown here is derived from an EMBL/GenBank/DDBJ whole genome shotgun (WGS) entry which is preliminary data.</text>
</comment>
<dbReference type="SUPFAM" id="SSF48295">
    <property type="entry name" value="TrpR-like"/>
    <property type="match status" value="1"/>
</dbReference>
<sequence>MKSTDKRSQRDYSLAFKLAVVDQVEKGEMSYKEAQ</sequence>
<gene>
    <name evidence="1" type="ORF">LCGC14_0483360</name>
</gene>
<accession>A0A0F9S8J9</accession>
<dbReference type="EMBL" id="LAZR01000530">
    <property type="protein sequence ID" value="KKN65235.1"/>
    <property type="molecule type" value="Genomic_DNA"/>
</dbReference>
<evidence type="ECO:0000313" key="1">
    <source>
        <dbReference type="EMBL" id="KKN65235.1"/>
    </source>
</evidence>
<dbReference type="AlphaFoldDB" id="A0A0F9S8J9"/>
<dbReference type="InterPro" id="IPR010921">
    <property type="entry name" value="Trp_repressor/repl_initiator"/>
</dbReference>
<dbReference type="GO" id="GO:0043565">
    <property type="term" value="F:sequence-specific DNA binding"/>
    <property type="evidence" value="ECO:0007669"/>
    <property type="project" value="InterPro"/>
</dbReference>
<organism evidence="1">
    <name type="scientific">marine sediment metagenome</name>
    <dbReference type="NCBI Taxonomy" id="412755"/>
    <lineage>
        <taxon>unclassified sequences</taxon>
        <taxon>metagenomes</taxon>
        <taxon>ecological metagenomes</taxon>
    </lineage>
</organism>
<proteinExistence type="predicted"/>
<evidence type="ECO:0008006" key="2">
    <source>
        <dbReference type="Google" id="ProtNLM"/>
    </source>
</evidence>